<comment type="similarity">
    <text evidence="1 5">Belongs to the peptidase S41A family.</text>
</comment>
<gene>
    <name evidence="8" type="primary">prc-2</name>
    <name evidence="8" type="ORF">HLUCCA11_12690</name>
</gene>
<dbReference type="AlphaFoldDB" id="A0A0P8BMT8"/>
<dbReference type="GO" id="GO:0007165">
    <property type="term" value="P:signal transduction"/>
    <property type="evidence" value="ECO:0007669"/>
    <property type="project" value="TreeGrafter"/>
</dbReference>
<evidence type="ECO:0000256" key="4">
    <source>
        <dbReference type="ARBA" id="ARBA00022825"/>
    </source>
</evidence>
<dbReference type="STRING" id="1666911.HLUCCA11_12690"/>
<dbReference type="CDD" id="cd07560">
    <property type="entry name" value="Peptidase_S41_CPP"/>
    <property type="match status" value="1"/>
</dbReference>
<dbReference type="Gene3D" id="3.30.750.44">
    <property type="match status" value="1"/>
</dbReference>
<dbReference type="Gene3D" id="2.30.42.10">
    <property type="match status" value="1"/>
</dbReference>
<keyword evidence="4 5" id="KW-0720">Serine protease</keyword>
<dbReference type="PROSITE" id="PS50106">
    <property type="entry name" value="PDZ"/>
    <property type="match status" value="1"/>
</dbReference>
<reference evidence="8 9" key="1">
    <citation type="submission" date="2015-09" db="EMBL/GenBank/DDBJ databases">
        <title>Identification and resolution of microdiversity through metagenomic sequencing of parallel consortia.</title>
        <authorList>
            <person name="Nelson W.C."/>
            <person name="Romine M.F."/>
            <person name="Lindemann S.R."/>
        </authorList>
    </citation>
    <scope>NUCLEOTIDE SEQUENCE [LARGE SCALE GENOMIC DNA]</scope>
    <source>
        <strain evidence="8">Ana</strain>
    </source>
</reference>
<comment type="caution">
    <text evidence="8">The sequence shown here is derived from an EMBL/GenBank/DDBJ whole genome shotgun (WGS) entry which is preliminary data.</text>
</comment>
<dbReference type="SUPFAM" id="SSF50156">
    <property type="entry name" value="PDZ domain-like"/>
    <property type="match status" value="1"/>
</dbReference>
<evidence type="ECO:0000313" key="9">
    <source>
        <dbReference type="Proteomes" id="UP000050465"/>
    </source>
</evidence>
<dbReference type="GO" id="GO:0006508">
    <property type="term" value="P:proteolysis"/>
    <property type="evidence" value="ECO:0007669"/>
    <property type="project" value="UniProtKB-KW"/>
</dbReference>
<dbReference type="InterPro" id="IPR005151">
    <property type="entry name" value="Tail-specific_protease"/>
</dbReference>
<feature type="region of interest" description="Disordered" evidence="6">
    <location>
        <begin position="447"/>
        <end position="472"/>
    </location>
</feature>
<organism evidence="8 9">
    <name type="scientific">Phormidesmis priestleyi Ana</name>
    <dbReference type="NCBI Taxonomy" id="1666911"/>
    <lineage>
        <taxon>Bacteria</taxon>
        <taxon>Bacillati</taxon>
        <taxon>Cyanobacteriota</taxon>
        <taxon>Cyanophyceae</taxon>
        <taxon>Leptolyngbyales</taxon>
        <taxon>Leptolyngbyaceae</taxon>
        <taxon>Phormidesmis</taxon>
    </lineage>
</organism>
<dbReference type="Pfam" id="PF03572">
    <property type="entry name" value="Peptidase_S41"/>
    <property type="match status" value="1"/>
</dbReference>
<feature type="domain" description="PDZ" evidence="7">
    <location>
        <begin position="134"/>
        <end position="216"/>
    </location>
</feature>
<dbReference type="GO" id="GO:0004252">
    <property type="term" value="F:serine-type endopeptidase activity"/>
    <property type="evidence" value="ECO:0007669"/>
    <property type="project" value="UniProtKB-EC"/>
</dbReference>
<feature type="compositionally biased region" description="Polar residues" evidence="6">
    <location>
        <begin position="447"/>
        <end position="465"/>
    </location>
</feature>
<dbReference type="SMART" id="SM00245">
    <property type="entry name" value="TSPc"/>
    <property type="match status" value="1"/>
</dbReference>
<dbReference type="NCBIfam" id="TIGR00225">
    <property type="entry name" value="prc"/>
    <property type="match status" value="1"/>
</dbReference>
<dbReference type="InterPro" id="IPR001478">
    <property type="entry name" value="PDZ"/>
</dbReference>
<dbReference type="InterPro" id="IPR004447">
    <property type="entry name" value="Peptidase_S41A"/>
</dbReference>
<dbReference type="InterPro" id="IPR036034">
    <property type="entry name" value="PDZ_sf"/>
</dbReference>
<evidence type="ECO:0000256" key="6">
    <source>
        <dbReference type="SAM" id="MobiDB-lite"/>
    </source>
</evidence>
<dbReference type="InterPro" id="IPR041489">
    <property type="entry name" value="PDZ_6"/>
</dbReference>
<sequence length="472" mass="50779">MKNTACAIGSRKLDFLKKLALLEQGSKYCIGGAISLLLPVAVTGSTIAFLADSAVASELQSVFQDSPKVILDEAWQLVYQEYVDADFNRVDWLGVRQTLLSGEYTSRDAAYTELRRVLQRLEDPYTRFLNPAQYAALTEQTSGEVTGVGIVLQKNDQDLVVSSILENSPAKQAGLLPGDIILMIDGRSGRNLSIDNAAELIRGESGSQLTMTVRRRNGTEETLVLTREVVSLPTVRFNLQQQGSVRVGYIHLDEFGAHAAEQMSEAIATLTDQGAEAFVLDLRGNPGGLLQASIDISRMWLPRGSIVRTVDRDGHSDEITANRTALTDLPLAVLVNGQSASSSEIVTGALGDNDRAIVVGNPTFGKALVQSLHGLSDGSGLAVTVAHYYTPDGTDISSRGITPDINVTLTQQQQRELETNPAVRGTSADLQFVEAVAAIEPAVVARRQSTTPVVTNSGRLPQSPRQLGRIEP</sequence>
<dbReference type="GO" id="GO:0030288">
    <property type="term" value="C:outer membrane-bounded periplasmic space"/>
    <property type="evidence" value="ECO:0007669"/>
    <property type="project" value="TreeGrafter"/>
</dbReference>
<keyword evidence="2 5" id="KW-0645">Protease</keyword>
<evidence type="ECO:0000256" key="2">
    <source>
        <dbReference type="ARBA" id="ARBA00022670"/>
    </source>
</evidence>
<dbReference type="Proteomes" id="UP000050465">
    <property type="component" value="Unassembled WGS sequence"/>
</dbReference>
<keyword evidence="3 5" id="KW-0378">Hydrolase</keyword>
<dbReference type="Pfam" id="PF17820">
    <property type="entry name" value="PDZ_6"/>
    <property type="match status" value="1"/>
</dbReference>
<evidence type="ECO:0000259" key="7">
    <source>
        <dbReference type="PROSITE" id="PS50106"/>
    </source>
</evidence>
<dbReference type="PANTHER" id="PTHR32060">
    <property type="entry name" value="TAIL-SPECIFIC PROTEASE"/>
    <property type="match status" value="1"/>
</dbReference>
<evidence type="ECO:0000256" key="1">
    <source>
        <dbReference type="ARBA" id="ARBA00009179"/>
    </source>
</evidence>
<evidence type="ECO:0000256" key="3">
    <source>
        <dbReference type="ARBA" id="ARBA00022801"/>
    </source>
</evidence>
<dbReference type="CDD" id="cd06782">
    <property type="entry name" value="cpPDZ_CPP-like"/>
    <property type="match status" value="1"/>
</dbReference>
<dbReference type="SMART" id="SM00228">
    <property type="entry name" value="PDZ"/>
    <property type="match status" value="1"/>
</dbReference>
<evidence type="ECO:0000313" key="8">
    <source>
        <dbReference type="EMBL" id="KPQ35021.1"/>
    </source>
</evidence>
<dbReference type="InterPro" id="IPR029045">
    <property type="entry name" value="ClpP/crotonase-like_dom_sf"/>
</dbReference>
<dbReference type="EC" id="3.4.21.102" evidence="8"/>
<proteinExistence type="inferred from homology"/>
<dbReference type="EMBL" id="LJZR01000015">
    <property type="protein sequence ID" value="KPQ35021.1"/>
    <property type="molecule type" value="Genomic_DNA"/>
</dbReference>
<evidence type="ECO:0000256" key="5">
    <source>
        <dbReference type="RuleBase" id="RU004404"/>
    </source>
</evidence>
<name>A0A0P8BMT8_9CYAN</name>
<dbReference type="SUPFAM" id="SSF52096">
    <property type="entry name" value="ClpP/crotonase"/>
    <property type="match status" value="1"/>
</dbReference>
<dbReference type="PANTHER" id="PTHR32060:SF30">
    <property type="entry name" value="CARBOXY-TERMINAL PROCESSING PROTEASE CTPA"/>
    <property type="match status" value="1"/>
</dbReference>
<protein>
    <submittedName>
        <fullName evidence="8">Carboxyl-terminal processing protease</fullName>
        <ecNumber evidence="8">3.4.21.102</ecNumber>
    </submittedName>
</protein>
<dbReference type="Gene3D" id="3.90.226.10">
    <property type="entry name" value="2-enoyl-CoA Hydratase, Chain A, domain 1"/>
    <property type="match status" value="1"/>
</dbReference>
<accession>A0A0P8BMT8</accession>